<organism evidence="5 6">
    <name type="scientific">Candidatus Gemmiger excrementipullorum</name>
    <dbReference type="NCBI Taxonomy" id="2838610"/>
    <lineage>
        <taxon>Bacteria</taxon>
        <taxon>Bacillati</taxon>
        <taxon>Bacillota</taxon>
        <taxon>Clostridia</taxon>
        <taxon>Eubacteriales</taxon>
        <taxon>Gemmiger</taxon>
    </lineage>
</organism>
<dbReference type="PANTHER" id="PTHR32347">
    <property type="entry name" value="EFFLUX SYSTEM COMPONENT YKNX-RELATED"/>
    <property type="match status" value="1"/>
</dbReference>
<proteinExistence type="predicted"/>
<keyword evidence="2 3" id="KW-0175">Coiled coil</keyword>
<protein>
    <submittedName>
        <fullName evidence="5">HlyD family efflux transporter periplasmic adaptor subunit</fullName>
    </submittedName>
</protein>
<evidence type="ECO:0000313" key="5">
    <source>
        <dbReference type="EMBL" id="HIX95568.1"/>
    </source>
</evidence>
<dbReference type="SUPFAM" id="SSF111369">
    <property type="entry name" value="HlyD-like secretion proteins"/>
    <property type="match status" value="1"/>
</dbReference>
<comment type="caution">
    <text evidence="5">The sequence shown here is derived from an EMBL/GenBank/DDBJ whole genome shotgun (WGS) entry which is preliminary data.</text>
</comment>
<evidence type="ECO:0000256" key="4">
    <source>
        <dbReference type="SAM" id="MobiDB-lite"/>
    </source>
</evidence>
<dbReference type="AlphaFoldDB" id="A0A9D1Y1N1"/>
<dbReference type="Gene3D" id="2.40.420.20">
    <property type="match status" value="1"/>
</dbReference>
<evidence type="ECO:0000256" key="3">
    <source>
        <dbReference type="SAM" id="Coils"/>
    </source>
</evidence>
<evidence type="ECO:0000313" key="6">
    <source>
        <dbReference type="Proteomes" id="UP000886751"/>
    </source>
</evidence>
<sequence length="560" mass="58821">MPENNATAKQSWARQRGPLHWLKRHKKLVIVLAIIIAVVAFIVSSCMRAAEAVSSVLAYQFVRTTTLQKTSLVNSVSVNGTVASGSKASVTASDSVKTCKVTSVNVAVGDTVRLGDVIATLDTTSIEKQLQSAQENYGDTVQDAAKSYLHSVEDQSTNLTQLQEDLDKARQDYDTLGLTDVYASMQNADGATGNARELVEYYYGMYTEQIAGLENTIANLQIQITQAQSDGTPERQQELQGQLQDYQNQLSVAKAQCSIPELGLQGFDTIAQYYSKIEQLKQALDAAQRAYDNAATSNARQVDSAGTQLERAQRDPDTLTDLQTSLEECTLTATMDGTITELNATVGSVCSGTVATIQDVDDLTVEVTIPANTVGQLTPGMQCKITSDATGSTEIAGTLTRIDPVANKDGAFGATVSVNGADSGLLIGIPAQVEIVITQKDNIFTVPRDAVGTAEDGGSYVLRRTGGEGVDMTFEEVDVTTGNSNDYYIEISGDSLNEGDVIRSSSDMTQGIETANASDPFASMMGGGSMSVQVTGPSDGGPGGGGGAPGGEGGGPGGME</sequence>
<feature type="compositionally biased region" description="Gly residues" evidence="4">
    <location>
        <begin position="538"/>
        <end position="560"/>
    </location>
</feature>
<dbReference type="Gene3D" id="2.40.30.170">
    <property type="match status" value="1"/>
</dbReference>
<dbReference type="InterPro" id="IPR050465">
    <property type="entry name" value="UPF0194_transport"/>
</dbReference>
<evidence type="ECO:0000256" key="2">
    <source>
        <dbReference type="ARBA" id="ARBA00023054"/>
    </source>
</evidence>
<feature type="region of interest" description="Disordered" evidence="4">
    <location>
        <begin position="518"/>
        <end position="560"/>
    </location>
</feature>
<name>A0A9D1Y1N1_9FIRM</name>
<feature type="coiled-coil region" evidence="3">
    <location>
        <begin position="203"/>
        <end position="297"/>
    </location>
</feature>
<dbReference type="Proteomes" id="UP000886751">
    <property type="component" value="Unassembled WGS sequence"/>
</dbReference>
<comment type="subcellular location">
    <subcellularLocation>
        <location evidence="1">Cell envelope</location>
    </subcellularLocation>
</comment>
<evidence type="ECO:0000256" key="1">
    <source>
        <dbReference type="ARBA" id="ARBA00004196"/>
    </source>
</evidence>
<accession>A0A9D1Y1N1</accession>
<dbReference type="GO" id="GO:0030313">
    <property type="term" value="C:cell envelope"/>
    <property type="evidence" value="ECO:0007669"/>
    <property type="project" value="UniProtKB-SubCell"/>
</dbReference>
<dbReference type="PANTHER" id="PTHR32347:SF14">
    <property type="entry name" value="EFFLUX SYSTEM COMPONENT YKNX-RELATED"/>
    <property type="match status" value="1"/>
</dbReference>
<dbReference type="EMBL" id="DXEI01000133">
    <property type="protein sequence ID" value="HIX95568.1"/>
    <property type="molecule type" value="Genomic_DNA"/>
</dbReference>
<reference evidence="5" key="1">
    <citation type="journal article" date="2021" name="PeerJ">
        <title>Extensive microbial diversity within the chicken gut microbiome revealed by metagenomics and culture.</title>
        <authorList>
            <person name="Gilroy R."/>
            <person name="Ravi A."/>
            <person name="Getino M."/>
            <person name="Pursley I."/>
            <person name="Horton D.L."/>
            <person name="Alikhan N.F."/>
            <person name="Baker D."/>
            <person name="Gharbi K."/>
            <person name="Hall N."/>
            <person name="Watson M."/>
            <person name="Adriaenssens E.M."/>
            <person name="Foster-Nyarko E."/>
            <person name="Jarju S."/>
            <person name="Secka A."/>
            <person name="Antonio M."/>
            <person name="Oren A."/>
            <person name="Chaudhuri R.R."/>
            <person name="La Ragione R."/>
            <person name="Hildebrand F."/>
            <person name="Pallen M.J."/>
        </authorList>
    </citation>
    <scope>NUCLEOTIDE SEQUENCE</scope>
    <source>
        <strain evidence="5">ChiHecec2B26-7398</strain>
    </source>
</reference>
<feature type="coiled-coil region" evidence="3">
    <location>
        <begin position="152"/>
        <end position="179"/>
    </location>
</feature>
<gene>
    <name evidence="5" type="ORF">H9846_08940</name>
</gene>
<reference evidence="5" key="2">
    <citation type="submission" date="2021-04" db="EMBL/GenBank/DDBJ databases">
        <authorList>
            <person name="Gilroy R."/>
        </authorList>
    </citation>
    <scope>NUCLEOTIDE SEQUENCE</scope>
    <source>
        <strain evidence="5">ChiHecec2B26-7398</strain>
    </source>
</reference>
<dbReference type="Gene3D" id="2.40.50.100">
    <property type="match status" value="1"/>
</dbReference>